<accession>A0A182M7M5</accession>
<evidence type="ECO:0000256" key="1">
    <source>
        <dbReference type="SAM" id="MobiDB-lite"/>
    </source>
</evidence>
<protein>
    <recommendedName>
        <fullName evidence="2">ARF7 effector protein C-terminal domain-containing protein</fullName>
    </recommendedName>
</protein>
<feature type="compositionally biased region" description="Basic and acidic residues" evidence="1">
    <location>
        <begin position="105"/>
        <end position="114"/>
    </location>
</feature>
<evidence type="ECO:0000313" key="3">
    <source>
        <dbReference type="EnsemblMetazoa" id="ACUA011506-PA"/>
    </source>
</evidence>
<dbReference type="STRING" id="139723.A0A182M7M5"/>
<dbReference type="EMBL" id="AXCM01001374">
    <property type="status" value="NOT_ANNOTATED_CDS"/>
    <property type="molecule type" value="Genomic_DNA"/>
</dbReference>
<organism evidence="3 4">
    <name type="scientific">Anopheles culicifacies</name>
    <dbReference type="NCBI Taxonomy" id="139723"/>
    <lineage>
        <taxon>Eukaryota</taxon>
        <taxon>Metazoa</taxon>
        <taxon>Ecdysozoa</taxon>
        <taxon>Arthropoda</taxon>
        <taxon>Hexapoda</taxon>
        <taxon>Insecta</taxon>
        <taxon>Pterygota</taxon>
        <taxon>Neoptera</taxon>
        <taxon>Endopterygota</taxon>
        <taxon>Diptera</taxon>
        <taxon>Nematocera</taxon>
        <taxon>Culicoidea</taxon>
        <taxon>Culicidae</taxon>
        <taxon>Anophelinae</taxon>
        <taxon>Anopheles</taxon>
        <taxon>culicifacies species complex</taxon>
    </lineage>
</organism>
<dbReference type="VEuPathDB" id="VectorBase:ACUA011506"/>
<name>A0A182M7M5_9DIPT</name>
<dbReference type="Pfam" id="PF14949">
    <property type="entry name" value="ARF7EP_C"/>
    <property type="match status" value="1"/>
</dbReference>
<keyword evidence="4" id="KW-1185">Reference proteome</keyword>
<dbReference type="EnsemblMetazoa" id="ACUA011506-RA">
    <property type="protein sequence ID" value="ACUA011506-PA"/>
    <property type="gene ID" value="ACUA011506"/>
</dbReference>
<evidence type="ECO:0000313" key="4">
    <source>
        <dbReference type="Proteomes" id="UP000075883"/>
    </source>
</evidence>
<feature type="compositionally biased region" description="Basic and acidic residues" evidence="1">
    <location>
        <begin position="17"/>
        <end position="33"/>
    </location>
</feature>
<reference evidence="3" key="2">
    <citation type="submission" date="2020-05" db="UniProtKB">
        <authorList>
            <consortium name="EnsemblMetazoa"/>
        </authorList>
    </citation>
    <scope>IDENTIFICATION</scope>
    <source>
        <strain evidence="3">A-37</strain>
    </source>
</reference>
<feature type="domain" description="ARF7 effector protein C-terminal" evidence="2">
    <location>
        <begin position="86"/>
        <end position="183"/>
    </location>
</feature>
<dbReference type="PANTHER" id="PTHR46536">
    <property type="entry name" value="ARL14 EFFECTOR PROTEIN"/>
    <property type="match status" value="1"/>
</dbReference>
<feature type="compositionally biased region" description="Basic residues" evidence="1">
    <location>
        <begin position="81"/>
        <end position="90"/>
    </location>
</feature>
<reference evidence="4" key="1">
    <citation type="submission" date="2013-09" db="EMBL/GenBank/DDBJ databases">
        <title>The Genome Sequence of Anopheles culicifacies species A.</title>
        <authorList>
            <consortium name="The Broad Institute Genomics Platform"/>
            <person name="Neafsey D.E."/>
            <person name="Besansky N."/>
            <person name="Howell P."/>
            <person name="Walton C."/>
            <person name="Young S.K."/>
            <person name="Zeng Q."/>
            <person name="Gargeya S."/>
            <person name="Fitzgerald M."/>
            <person name="Haas B."/>
            <person name="Abouelleil A."/>
            <person name="Allen A.W."/>
            <person name="Alvarado L."/>
            <person name="Arachchi H.M."/>
            <person name="Berlin A.M."/>
            <person name="Chapman S.B."/>
            <person name="Gainer-Dewar J."/>
            <person name="Goldberg J."/>
            <person name="Griggs A."/>
            <person name="Gujja S."/>
            <person name="Hansen M."/>
            <person name="Howarth C."/>
            <person name="Imamovic A."/>
            <person name="Ireland A."/>
            <person name="Larimer J."/>
            <person name="McCowan C."/>
            <person name="Murphy C."/>
            <person name="Pearson M."/>
            <person name="Poon T.W."/>
            <person name="Priest M."/>
            <person name="Roberts A."/>
            <person name="Saif S."/>
            <person name="Shea T."/>
            <person name="Sisk P."/>
            <person name="Sykes S."/>
            <person name="Wortman J."/>
            <person name="Nusbaum C."/>
            <person name="Birren B."/>
        </authorList>
    </citation>
    <scope>NUCLEOTIDE SEQUENCE [LARGE SCALE GENOMIC DNA]</scope>
    <source>
        <strain evidence="4">A-37</strain>
    </source>
</reference>
<proteinExistence type="predicted"/>
<evidence type="ECO:0000259" key="2">
    <source>
        <dbReference type="Pfam" id="PF14949"/>
    </source>
</evidence>
<sequence>MDDFVLNISDSSDENDTQDRMEFTERAEPDSKKNASSNNTIDDGEMSARAGRTPRESAGGKNVAGNADKNKENSDDTNGTKKGRAKRNQRNRLFDENSKFLADFDPGKSQREKRKLERNIRPATKPVGLYDEKGVLRSNGKDLCDCLDQSCPGCHMPCSCCGGSKCGKACRNQRKWMYDRIEMDAKNVILVADVEGSSV</sequence>
<dbReference type="AlphaFoldDB" id="A0A182M7M5"/>
<dbReference type="PANTHER" id="PTHR46536:SF3">
    <property type="entry name" value="ARF7 EFFECTOR PROTEIN C-TERMINAL DOMAIN-CONTAINING PROTEIN"/>
    <property type="match status" value="1"/>
</dbReference>
<feature type="region of interest" description="Disordered" evidence="1">
    <location>
        <begin position="1"/>
        <end position="114"/>
    </location>
</feature>
<dbReference type="InterPro" id="IPR029264">
    <property type="entry name" value="ARF7EP_C"/>
</dbReference>
<dbReference type="Proteomes" id="UP000075883">
    <property type="component" value="Unassembled WGS sequence"/>
</dbReference>